<dbReference type="EC" id="1.8.1.8" evidence="18"/>
<evidence type="ECO:0000256" key="10">
    <source>
        <dbReference type="ARBA" id="ARBA00022989"/>
    </source>
</evidence>
<dbReference type="InterPro" id="IPR035671">
    <property type="entry name" value="DsbD_gamma"/>
</dbReference>
<evidence type="ECO:0000256" key="14">
    <source>
        <dbReference type="ARBA" id="ARBA00023157"/>
    </source>
</evidence>
<organism evidence="20 21">
    <name type="scientific">Thiohalocapsa halophila</name>
    <dbReference type="NCBI Taxonomy" id="69359"/>
    <lineage>
        <taxon>Bacteria</taxon>
        <taxon>Pseudomonadati</taxon>
        <taxon>Pseudomonadota</taxon>
        <taxon>Gammaproteobacteria</taxon>
        <taxon>Chromatiales</taxon>
        <taxon>Chromatiaceae</taxon>
        <taxon>Thiohalocapsa</taxon>
    </lineage>
</organism>
<dbReference type="InterPro" id="IPR013766">
    <property type="entry name" value="Thioredoxin_domain"/>
</dbReference>
<dbReference type="InterPro" id="IPR003834">
    <property type="entry name" value="Cyt_c_assmbl_TM_dom"/>
</dbReference>
<feature type="disulfide bond" description="Redox-active" evidence="18">
    <location>
        <begin position="426"/>
        <end position="548"/>
    </location>
</feature>
<comment type="similarity">
    <text evidence="2 18">Belongs to the thioredoxin family. DsbD subfamily.</text>
</comment>
<proteinExistence type="inferred from homology"/>
<evidence type="ECO:0000313" key="21">
    <source>
        <dbReference type="Proteomes" id="UP000748752"/>
    </source>
</evidence>
<evidence type="ECO:0000256" key="15">
    <source>
        <dbReference type="ARBA" id="ARBA00023284"/>
    </source>
</evidence>
<dbReference type="SUPFAM" id="SSF52833">
    <property type="entry name" value="Thioredoxin-like"/>
    <property type="match status" value="1"/>
</dbReference>
<evidence type="ECO:0000256" key="13">
    <source>
        <dbReference type="ARBA" id="ARBA00023136"/>
    </source>
</evidence>
<keyword evidence="12 18" id="KW-0520">NAD</keyword>
<evidence type="ECO:0000259" key="19">
    <source>
        <dbReference type="PROSITE" id="PS51352"/>
    </source>
</evidence>
<keyword evidence="7" id="KW-0732">Signal</keyword>
<dbReference type="Gene3D" id="3.40.30.10">
    <property type="entry name" value="Glutaredoxin"/>
    <property type="match status" value="1"/>
</dbReference>
<dbReference type="CDD" id="cd02953">
    <property type="entry name" value="DsbDgamma"/>
    <property type="match status" value="1"/>
</dbReference>
<dbReference type="PROSITE" id="PS00194">
    <property type="entry name" value="THIOREDOXIN_1"/>
    <property type="match status" value="1"/>
</dbReference>
<feature type="transmembrane region" description="Helical" evidence="18">
    <location>
        <begin position="450"/>
        <end position="475"/>
    </location>
</feature>
<evidence type="ECO:0000256" key="2">
    <source>
        <dbReference type="ARBA" id="ARBA00007241"/>
    </source>
</evidence>
<feature type="transmembrane region" description="Helical" evidence="18">
    <location>
        <begin position="566"/>
        <end position="588"/>
    </location>
</feature>
<evidence type="ECO:0000256" key="6">
    <source>
        <dbReference type="ARBA" id="ARBA00022692"/>
    </source>
</evidence>
<feature type="transmembrane region" description="Helical" evidence="18">
    <location>
        <begin position="530"/>
        <end position="560"/>
    </location>
</feature>
<evidence type="ECO:0000256" key="8">
    <source>
        <dbReference type="ARBA" id="ARBA00022748"/>
    </source>
</evidence>
<sequence length="826" mass="86436">MHHYHHLIARALRSLQQPSQAQSSHRRRAPSSGRPLLALLALCPVLLLAPPTALAAADDEFLQPDQAFRISGESAGPDAVIVSWDIEPGYYMYRSKFRFDSESPGISLGRPDLPEAETKQDEFFGEVQIYRDRIEAKLPVERTADAGDMIAIEAKSQGCADAGLCYPPQKQRILLELPKLAAADASGAGEAPASAPAAEAAASSAPAPAQSMARALSGGGASSGGAAQSLGLGIGDDILPVEEAFRFNAEVAAPERLALTWDIAPGTYLYADKIELALEDAEGVQLGAFELPEAEVKPDTVRPDGTIGDVAVFHGTIDIDVPLLRARAEPTEVTLVAKYQGCAERGICYPPVTDRIALALPAATETVALAEVAPADTAAAAGADAGGPPERVSEQDQIAARLADAGILGAMAIFFGLGLLLAFTPCVFPMIPILSGIIAGQGDSITTRKAFFLSLAYVLAMALTYAVVGVIAGLFGANLQATFQNVWVLTAFAAVFVLLALSMFGFYELQLPSSWQSKLTEMSNKQEGGTLAGAGIMGALSALIVGPCVAPPLMGALIFIGKTGDAVLGFFALLGLGLGMGAPLLAIGTSAGKLLPRAGMWMDAVKAVFGVLLLAVAIILLERVLPPAVAMILWGLLLIAAGVYMGALTTITQEARGWTKLWKALGLALLVYGVLMIVGAAAGGRDTIQPLRGIVAAGGGQAAAHKEFTPIKTSADLDREIAAASAAGKPVMLDFYADWCVSCKEMERYTFPDPAVIDAMEQFVVLQADVTANDAEDKALMQERFGIPGPPAILFFDASGEELRGYRLVGFVPADEFSAHLNEIAR</sequence>
<keyword evidence="6 18" id="KW-0812">Transmembrane</keyword>
<name>A0ABS1CH25_9GAMM</name>
<evidence type="ECO:0000256" key="11">
    <source>
        <dbReference type="ARBA" id="ARBA00023002"/>
    </source>
</evidence>
<dbReference type="Gene3D" id="2.60.40.1250">
    <property type="entry name" value="Thiol:disulfide interchange protein DsbD, N-terminal domain"/>
    <property type="match status" value="2"/>
</dbReference>
<dbReference type="PANTHER" id="PTHR32234">
    <property type="entry name" value="THIOL:DISULFIDE INTERCHANGE PROTEIN DSBD"/>
    <property type="match status" value="1"/>
</dbReference>
<keyword evidence="8 18" id="KW-0201">Cytochrome c-type biogenesis</keyword>
<comment type="function">
    <text evidence="18">Required to facilitate the formation of correct disulfide bonds in some periplasmic proteins and for the assembly of the periplasmic c-type cytochromes. Acts by transferring electrons from cytoplasmic thioredoxin to the periplasm. This transfer involves a cascade of disulfide bond formation and reduction steps.</text>
</comment>
<dbReference type="Pfam" id="PF13899">
    <property type="entry name" value="Thioredoxin_7"/>
    <property type="match status" value="1"/>
</dbReference>
<dbReference type="PROSITE" id="PS51352">
    <property type="entry name" value="THIOREDOXIN_2"/>
    <property type="match status" value="1"/>
</dbReference>
<gene>
    <name evidence="18" type="primary">dsbD</name>
    <name evidence="20" type="ORF">CKO31_10825</name>
</gene>
<feature type="disulfide bond" description="Redox-active" evidence="18">
    <location>
        <begin position="740"/>
        <end position="743"/>
    </location>
</feature>
<evidence type="ECO:0000256" key="16">
    <source>
        <dbReference type="ARBA" id="ARBA00047388"/>
    </source>
</evidence>
<dbReference type="Pfam" id="PF02683">
    <property type="entry name" value="DsbD_TM"/>
    <property type="match status" value="1"/>
</dbReference>
<feature type="domain" description="Thioredoxin" evidence="19">
    <location>
        <begin position="697"/>
        <end position="826"/>
    </location>
</feature>
<dbReference type="Pfam" id="PF11412">
    <property type="entry name" value="DsbD_N"/>
    <property type="match status" value="2"/>
</dbReference>
<protein>
    <recommendedName>
        <fullName evidence="18">Thiol:disulfide interchange protein DsbD</fullName>
        <ecNumber evidence="18">1.8.1.8</ecNumber>
    </recommendedName>
    <alternativeName>
        <fullName evidence="18">Protein-disulfide reductase</fullName>
        <shortName evidence="18">Disulfide reductase</shortName>
    </alternativeName>
</protein>
<keyword evidence="21" id="KW-1185">Reference proteome</keyword>
<feature type="transmembrane region" description="Helical" evidence="18">
    <location>
        <begin position="405"/>
        <end position="438"/>
    </location>
</feature>
<dbReference type="InterPro" id="IPR036249">
    <property type="entry name" value="Thioredoxin-like_sf"/>
</dbReference>
<feature type="transmembrane region" description="Helical" evidence="18">
    <location>
        <begin position="661"/>
        <end position="682"/>
    </location>
</feature>
<keyword evidence="3 18" id="KW-0813">Transport</keyword>
<evidence type="ECO:0000256" key="9">
    <source>
        <dbReference type="ARBA" id="ARBA00022982"/>
    </source>
</evidence>
<dbReference type="InterPro" id="IPR028250">
    <property type="entry name" value="DsbDN"/>
</dbReference>
<dbReference type="EMBL" id="NRRV01000023">
    <property type="protein sequence ID" value="MBK1631222.1"/>
    <property type="molecule type" value="Genomic_DNA"/>
</dbReference>
<evidence type="ECO:0000256" key="17">
    <source>
        <dbReference type="ARBA" id="ARBA00047804"/>
    </source>
</evidence>
<evidence type="ECO:0000313" key="20">
    <source>
        <dbReference type="EMBL" id="MBK1631222.1"/>
    </source>
</evidence>
<evidence type="ECO:0000256" key="12">
    <source>
        <dbReference type="ARBA" id="ARBA00023027"/>
    </source>
</evidence>
<evidence type="ECO:0000256" key="7">
    <source>
        <dbReference type="ARBA" id="ARBA00022729"/>
    </source>
</evidence>
<feature type="disulfide bond" description="Redox-active" evidence="18">
    <location>
        <begin position="159"/>
        <end position="165"/>
    </location>
</feature>
<comment type="subcellular location">
    <subcellularLocation>
        <location evidence="1 18">Cell inner membrane</location>
        <topology evidence="1 18">Multi-pass membrane protein</topology>
    </subcellularLocation>
</comment>
<comment type="caution">
    <text evidence="20">The sequence shown here is derived from an EMBL/GenBank/DDBJ whole genome shotgun (WGS) entry which is preliminary data.</text>
</comment>
<evidence type="ECO:0000256" key="4">
    <source>
        <dbReference type="ARBA" id="ARBA00022475"/>
    </source>
</evidence>
<accession>A0ABS1CH25</accession>
<reference evidence="20 21" key="1">
    <citation type="journal article" date="2020" name="Microorganisms">
        <title>Osmotic Adaptation and Compatible Solute Biosynthesis of Phototrophic Bacteria as Revealed from Genome Analyses.</title>
        <authorList>
            <person name="Imhoff J.F."/>
            <person name="Rahn T."/>
            <person name="Kunzel S."/>
            <person name="Keller A."/>
            <person name="Neulinger S.C."/>
        </authorList>
    </citation>
    <scope>NUCLEOTIDE SEQUENCE [LARGE SCALE GENOMIC DNA]</scope>
    <source>
        <strain evidence="20 21">DSM 6210</strain>
    </source>
</reference>
<keyword evidence="14 18" id="KW-1015">Disulfide bond</keyword>
<feature type="transmembrane region" description="Helical" evidence="18">
    <location>
        <begin position="487"/>
        <end position="509"/>
    </location>
</feature>
<dbReference type="NCBIfam" id="NF001419">
    <property type="entry name" value="PRK00293.1"/>
    <property type="match status" value="1"/>
</dbReference>
<keyword evidence="5 18" id="KW-0997">Cell inner membrane</keyword>
<keyword evidence="15 18" id="KW-0676">Redox-active center</keyword>
<dbReference type="InterPro" id="IPR036929">
    <property type="entry name" value="DsbDN_sf"/>
</dbReference>
<feature type="transmembrane region" description="Helical" evidence="18">
    <location>
        <begin position="600"/>
        <end position="621"/>
    </location>
</feature>
<comment type="catalytic activity">
    <reaction evidence="16 18">
        <text>[protein]-dithiol + NAD(+) = [protein]-disulfide + NADH + H(+)</text>
        <dbReference type="Rhea" id="RHEA:18749"/>
        <dbReference type="Rhea" id="RHEA-COMP:10593"/>
        <dbReference type="Rhea" id="RHEA-COMP:10594"/>
        <dbReference type="ChEBI" id="CHEBI:15378"/>
        <dbReference type="ChEBI" id="CHEBI:29950"/>
        <dbReference type="ChEBI" id="CHEBI:50058"/>
        <dbReference type="ChEBI" id="CHEBI:57540"/>
        <dbReference type="ChEBI" id="CHEBI:57945"/>
        <dbReference type="EC" id="1.8.1.8"/>
    </reaction>
</comment>
<dbReference type="SUPFAM" id="SSF74863">
    <property type="entry name" value="Thiol:disulfide interchange protein DsbD, N-terminal domain (DsbD-alpha)"/>
    <property type="match status" value="2"/>
</dbReference>
<dbReference type="Proteomes" id="UP000748752">
    <property type="component" value="Unassembled WGS sequence"/>
</dbReference>
<dbReference type="PANTHER" id="PTHR32234:SF0">
    <property type="entry name" value="THIOL:DISULFIDE INTERCHANGE PROTEIN DSBD"/>
    <property type="match status" value="1"/>
</dbReference>
<keyword evidence="9 18" id="KW-0249">Electron transport</keyword>
<keyword evidence="11 18" id="KW-0560">Oxidoreductase</keyword>
<evidence type="ECO:0000256" key="3">
    <source>
        <dbReference type="ARBA" id="ARBA00022448"/>
    </source>
</evidence>
<evidence type="ECO:0000256" key="5">
    <source>
        <dbReference type="ARBA" id="ARBA00022519"/>
    </source>
</evidence>
<dbReference type="InterPro" id="IPR017937">
    <property type="entry name" value="Thioredoxin_CS"/>
</dbReference>
<keyword evidence="10 18" id="KW-1133">Transmembrane helix</keyword>
<keyword evidence="4 18" id="KW-1003">Cell membrane</keyword>
<evidence type="ECO:0000256" key="18">
    <source>
        <dbReference type="HAMAP-Rule" id="MF_00399"/>
    </source>
</evidence>
<comment type="catalytic activity">
    <reaction evidence="17 18">
        <text>[protein]-dithiol + NADP(+) = [protein]-disulfide + NADPH + H(+)</text>
        <dbReference type="Rhea" id="RHEA:18753"/>
        <dbReference type="Rhea" id="RHEA-COMP:10593"/>
        <dbReference type="Rhea" id="RHEA-COMP:10594"/>
        <dbReference type="ChEBI" id="CHEBI:15378"/>
        <dbReference type="ChEBI" id="CHEBI:29950"/>
        <dbReference type="ChEBI" id="CHEBI:50058"/>
        <dbReference type="ChEBI" id="CHEBI:57783"/>
        <dbReference type="ChEBI" id="CHEBI:58349"/>
        <dbReference type="EC" id="1.8.1.8"/>
    </reaction>
</comment>
<evidence type="ECO:0000256" key="1">
    <source>
        <dbReference type="ARBA" id="ARBA00004429"/>
    </source>
</evidence>
<keyword evidence="13 18" id="KW-0472">Membrane</keyword>
<dbReference type="InterPro" id="IPR022910">
    <property type="entry name" value="Thiol_diS_interchange_DbsD"/>
</dbReference>
<feature type="transmembrane region" description="Helical" evidence="18">
    <location>
        <begin position="627"/>
        <end position="649"/>
    </location>
</feature>
<dbReference type="HAMAP" id="MF_00399">
    <property type="entry name" value="DbsD"/>
    <property type="match status" value="1"/>
</dbReference>